<evidence type="ECO:0000313" key="8">
    <source>
        <dbReference type="EMBL" id="KAA0191142.1"/>
    </source>
</evidence>
<evidence type="ECO:0000259" key="7">
    <source>
        <dbReference type="PROSITE" id="PS51192"/>
    </source>
</evidence>
<gene>
    <name evidence="8" type="ORF">FBUS_05548</name>
</gene>
<name>A0A8E0VIF1_9TREM</name>
<dbReference type="Gene3D" id="3.40.50.300">
    <property type="entry name" value="P-loop containing nucleotide triphosphate hydrolases"/>
    <property type="match status" value="2"/>
</dbReference>
<dbReference type="PANTHER" id="PTHR12131">
    <property type="entry name" value="ATP-DEPENDENT RNA AND DNA HELICASE"/>
    <property type="match status" value="1"/>
</dbReference>
<keyword evidence="9" id="KW-1185">Reference proteome</keyword>
<comment type="caution">
    <text evidence="8">The sequence shown here is derived from an EMBL/GenBank/DDBJ whole genome shotgun (WGS) entry which is preliminary data.</text>
</comment>
<protein>
    <submittedName>
        <fullName evidence="8">DEAD/DEAH box helicase</fullName>
    </submittedName>
</protein>
<dbReference type="GO" id="GO:0005524">
    <property type="term" value="F:ATP binding"/>
    <property type="evidence" value="ECO:0007669"/>
    <property type="project" value="UniProtKB-KW"/>
</dbReference>
<reference evidence="8" key="1">
    <citation type="submission" date="2019-05" db="EMBL/GenBank/DDBJ databases">
        <title>Annotation for the trematode Fasciolopsis buski.</title>
        <authorList>
            <person name="Choi Y.-J."/>
        </authorList>
    </citation>
    <scope>NUCLEOTIDE SEQUENCE</scope>
    <source>
        <strain evidence="8">HT</strain>
        <tissue evidence="8">Whole worm</tissue>
    </source>
</reference>
<dbReference type="InterPro" id="IPR011545">
    <property type="entry name" value="DEAD/DEAH_box_helicase_dom"/>
</dbReference>
<dbReference type="AlphaFoldDB" id="A0A8E0VIF1"/>
<evidence type="ECO:0000256" key="5">
    <source>
        <dbReference type="ARBA" id="ARBA00047984"/>
    </source>
</evidence>
<dbReference type="InterPro" id="IPR014001">
    <property type="entry name" value="Helicase_ATP-bd"/>
</dbReference>
<dbReference type="FunFam" id="3.40.50.300:FF:000354">
    <property type="entry name" value="ATP-dependent RNA helicase SKI2"/>
    <property type="match status" value="1"/>
</dbReference>
<dbReference type="SMART" id="SM00487">
    <property type="entry name" value="DEXDc"/>
    <property type="match status" value="1"/>
</dbReference>
<proteinExistence type="predicted"/>
<evidence type="ECO:0000256" key="2">
    <source>
        <dbReference type="ARBA" id="ARBA00022801"/>
    </source>
</evidence>
<dbReference type="Pfam" id="PF00270">
    <property type="entry name" value="DEAD"/>
    <property type="match status" value="1"/>
</dbReference>
<dbReference type="InterPro" id="IPR050699">
    <property type="entry name" value="RNA-DNA_Helicase"/>
</dbReference>
<keyword evidence="3 8" id="KW-0347">Helicase</keyword>
<dbReference type="GO" id="GO:0016787">
    <property type="term" value="F:hydrolase activity"/>
    <property type="evidence" value="ECO:0007669"/>
    <property type="project" value="UniProtKB-KW"/>
</dbReference>
<feature type="compositionally biased region" description="Low complexity" evidence="6">
    <location>
        <begin position="478"/>
        <end position="491"/>
    </location>
</feature>
<dbReference type="Proteomes" id="UP000728185">
    <property type="component" value="Unassembled WGS sequence"/>
</dbReference>
<keyword evidence="1" id="KW-0547">Nucleotide-binding</keyword>
<evidence type="ECO:0000256" key="1">
    <source>
        <dbReference type="ARBA" id="ARBA00022741"/>
    </source>
</evidence>
<comment type="catalytic activity">
    <reaction evidence="5">
        <text>ATP + H2O = ADP + phosphate + H(+)</text>
        <dbReference type="Rhea" id="RHEA:13065"/>
        <dbReference type="ChEBI" id="CHEBI:15377"/>
        <dbReference type="ChEBI" id="CHEBI:15378"/>
        <dbReference type="ChEBI" id="CHEBI:30616"/>
        <dbReference type="ChEBI" id="CHEBI:43474"/>
        <dbReference type="ChEBI" id="CHEBI:456216"/>
        <dbReference type="EC" id="3.6.4.13"/>
    </reaction>
</comment>
<feature type="compositionally biased region" description="Gly residues" evidence="6">
    <location>
        <begin position="492"/>
        <end position="509"/>
    </location>
</feature>
<dbReference type="EMBL" id="LUCM01006533">
    <property type="protein sequence ID" value="KAA0191142.1"/>
    <property type="molecule type" value="Genomic_DNA"/>
</dbReference>
<feature type="domain" description="Helicase ATP-binding" evidence="7">
    <location>
        <begin position="236"/>
        <end position="393"/>
    </location>
</feature>
<organism evidence="8 9">
    <name type="scientific">Fasciolopsis buskii</name>
    <dbReference type="NCBI Taxonomy" id="27845"/>
    <lineage>
        <taxon>Eukaryota</taxon>
        <taxon>Metazoa</taxon>
        <taxon>Spiralia</taxon>
        <taxon>Lophotrochozoa</taxon>
        <taxon>Platyhelminthes</taxon>
        <taxon>Trematoda</taxon>
        <taxon>Digenea</taxon>
        <taxon>Plagiorchiida</taxon>
        <taxon>Echinostomata</taxon>
        <taxon>Echinostomatoidea</taxon>
        <taxon>Fasciolidae</taxon>
        <taxon>Fasciolopsis</taxon>
    </lineage>
</organism>
<feature type="region of interest" description="Disordered" evidence="6">
    <location>
        <begin position="478"/>
        <end position="521"/>
    </location>
</feature>
<dbReference type="GO" id="GO:0003724">
    <property type="term" value="F:RNA helicase activity"/>
    <property type="evidence" value="ECO:0007669"/>
    <property type="project" value="UniProtKB-EC"/>
</dbReference>
<dbReference type="SUPFAM" id="SSF52540">
    <property type="entry name" value="P-loop containing nucleoside triphosphate hydrolases"/>
    <property type="match status" value="2"/>
</dbReference>
<dbReference type="PANTHER" id="PTHR12131:SF1">
    <property type="entry name" value="ATP-DEPENDENT RNA HELICASE SUPV3L1, MITOCHONDRIAL-RELATED"/>
    <property type="match status" value="1"/>
</dbReference>
<evidence type="ECO:0000313" key="9">
    <source>
        <dbReference type="Proteomes" id="UP000728185"/>
    </source>
</evidence>
<keyword evidence="2" id="KW-0378">Hydrolase</keyword>
<sequence length="636" mass="70875">MSETDLLHRGFGFIELFGFLEAPQTNEDSLTCIPKHLFPSDTILPNYTALISRSLIDGELGRFPDESCSSIDYVMNPEVNSDLTDPDVSHCSVLSEIQKQVSVIVSEAVKFHDEVNRKIRGQFSLEDSVRAESEGVVNESHTPHCEIWDRLLRDASTSGLKELGITDSSSLHTFHFSHLESETQQLIKKRLRNTEPTRQFAIMEDSSQQLPEFTKLIKDPACTWPFELDTFQKQAILCLENNQSVFVAAHTSAGKTVVAEYAAAMCRRRGSRVIYTSPIKALSNQKFHDFRHNLGDDVGLLTGDIKVATDSSLLIMTTEILHNMLCNSADAIRDLEIVIMDEVHYLNDAERGHVWEQIMIMLPKHVVLVMLSATVPNTLEFADWLGRIRGSEIHVVATDKRPVPLEHYLFTGLDGQATSKQLHLVVDRHGQFNVPGMQETNVSNISYKQAIIAFNEPKTKKPKGEKDTSRAEELAALAQQARGGRPAPEGAAGRGGRGSGGGRGGGKHPTGGKMNTPGRWNYMPSNNRASVHEKRVKNMWLGVVRLLQERELMPAIAFGFSRNSLEVLAEHLSSVDLLSKSEKNEVHQFLRFSIKNRLKGPDSRLPSVLFISDLVKRGLAVHHAGMLPLLKEVRLS</sequence>
<dbReference type="GO" id="GO:0070478">
    <property type="term" value="P:nuclear-transcribed mRNA catabolic process, 3'-5' exonucleolytic nonsense-mediated decay"/>
    <property type="evidence" value="ECO:0007669"/>
    <property type="project" value="TreeGrafter"/>
</dbReference>
<keyword evidence="4" id="KW-0067">ATP-binding</keyword>
<dbReference type="PROSITE" id="PS51192">
    <property type="entry name" value="HELICASE_ATP_BIND_1"/>
    <property type="match status" value="1"/>
</dbReference>
<evidence type="ECO:0000256" key="3">
    <source>
        <dbReference type="ARBA" id="ARBA00022806"/>
    </source>
</evidence>
<dbReference type="InterPro" id="IPR027417">
    <property type="entry name" value="P-loop_NTPase"/>
</dbReference>
<accession>A0A8E0VIF1</accession>
<dbReference type="OrthoDB" id="64767at2759"/>
<evidence type="ECO:0000256" key="4">
    <source>
        <dbReference type="ARBA" id="ARBA00022840"/>
    </source>
</evidence>
<evidence type="ECO:0000256" key="6">
    <source>
        <dbReference type="SAM" id="MobiDB-lite"/>
    </source>
</evidence>
<dbReference type="GO" id="GO:0055087">
    <property type="term" value="C:Ski complex"/>
    <property type="evidence" value="ECO:0007669"/>
    <property type="project" value="TreeGrafter"/>
</dbReference>
<dbReference type="GO" id="GO:0003676">
    <property type="term" value="F:nucleic acid binding"/>
    <property type="evidence" value="ECO:0007669"/>
    <property type="project" value="InterPro"/>
</dbReference>